<dbReference type="Pfam" id="PF02682">
    <property type="entry name" value="CT_C_D"/>
    <property type="match status" value="1"/>
</dbReference>
<dbReference type="Proteomes" id="UP000046680">
    <property type="component" value="Unassembled WGS sequence"/>
</dbReference>
<dbReference type="AlphaFoldDB" id="A0A655FVL0"/>
<dbReference type="InterPro" id="IPR003833">
    <property type="entry name" value="CT_C_D"/>
</dbReference>
<dbReference type="InterPro" id="IPR010016">
    <property type="entry name" value="PxpB"/>
</dbReference>
<evidence type="ECO:0000313" key="2">
    <source>
        <dbReference type="Proteomes" id="UP000046680"/>
    </source>
</evidence>
<dbReference type="Gene3D" id="2.40.100.10">
    <property type="entry name" value="Cyclophilin-like"/>
    <property type="match status" value="1"/>
</dbReference>
<dbReference type="InterPro" id="IPR029000">
    <property type="entry name" value="Cyclophilin-like_dom_sf"/>
</dbReference>
<organism evidence="1 2">
    <name type="scientific">Mycobacterium tuberculosis</name>
    <dbReference type="NCBI Taxonomy" id="1773"/>
    <lineage>
        <taxon>Bacteria</taxon>
        <taxon>Bacillati</taxon>
        <taxon>Actinomycetota</taxon>
        <taxon>Actinomycetes</taxon>
        <taxon>Mycobacteriales</taxon>
        <taxon>Mycobacteriaceae</taxon>
        <taxon>Mycobacterium</taxon>
        <taxon>Mycobacterium tuberculosis complex</taxon>
    </lineage>
</organism>
<dbReference type="PANTHER" id="PTHR34698">
    <property type="entry name" value="5-OXOPROLINASE SUBUNIT B"/>
    <property type="match status" value="1"/>
</dbReference>
<evidence type="ECO:0000313" key="1">
    <source>
        <dbReference type="EMBL" id="CFS19968.1"/>
    </source>
</evidence>
<accession>A0A655FVL0</accession>
<sequence>MPRRPERRTSMPPGSVALADGFSAIYPSQAPSDWQIIGHTDAVLWDVDRPQPALLTPGMWVQFRAA</sequence>
<keyword evidence="1" id="KW-0378">Hydrolase</keyword>
<dbReference type="PANTHER" id="PTHR34698:SF2">
    <property type="entry name" value="5-OXOPROLINASE SUBUNIT B"/>
    <property type="match status" value="1"/>
</dbReference>
<protein>
    <submittedName>
        <fullName evidence="1">Allophanate hydrolase, subunit 1</fullName>
    </submittedName>
</protein>
<gene>
    <name evidence="1" type="primary">kipI</name>
    <name evidence="1" type="ORF">ERS007657_04520</name>
</gene>
<dbReference type="GO" id="GO:0016787">
    <property type="term" value="F:hydrolase activity"/>
    <property type="evidence" value="ECO:0007669"/>
    <property type="project" value="UniProtKB-KW"/>
</dbReference>
<dbReference type="EMBL" id="CGCX01003312">
    <property type="protein sequence ID" value="CFS19968.1"/>
    <property type="molecule type" value="Genomic_DNA"/>
</dbReference>
<dbReference type="SUPFAM" id="SSF50891">
    <property type="entry name" value="Cyclophilin-like"/>
    <property type="match status" value="1"/>
</dbReference>
<reference evidence="1 2" key="1">
    <citation type="submission" date="2015-03" db="EMBL/GenBank/DDBJ databases">
        <authorList>
            <consortium name="Pathogen Informatics"/>
        </authorList>
    </citation>
    <scope>NUCLEOTIDE SEQUENCE [LARGE SCALE GENOMIC DNA]</scope>
    <source>
        <strain evidence="1 2">C09601061</strain>
    </source>
</reference>
<proteinExistence type="predicted"/>
<name>A0A655FVL0_MYCTX</name>